<dbReference type="InterPro" id="IPR039425">
    <property type="entry name" value="RNA_pol_sigma-70-like"/>
</dbReference>
<feature type="domain" description="RNA polymerase sigma-70 region 2" evidence="7">
    <location>
        <begin position="18"/>
        <end position="80"/>
    </location>
</feature>
<feature type="region of interest" description="Disordered" evidence="6">
    <location>
        <begin position="316"/>
        <end position="420"/>
    </location>
</feature>
<dbReference type="EMBL" id="PYYB01000001">
    <property type="protein sequence ID" value="PTL60249.1"/>
    <property type="molecule type" value="Genomic_DNA"/>
</dbReference>
<feature type="compositionally biased region" description="Basic and acidic residues" evidence="6">
    <location>
        <begin position="319"/>
        <end position="339"/>
    </location>
</feature>
<evidence type="ECO:0000256" key="6">
    <source>
        <dbReference type="SAM" id="MobiDB-lite"/>
    </source>
</evidence>
<sequence>MALAPQADERAELDRAFEEHRAAIMTMLRLEFAGVDDHEDLYQEAWVEALEKIKQGTEVRNLRAFLRLIAWRRARDKLRNVAATPEDPEGYLLRDQLDSGPLPDEIAQVHIDAKAVRNVIDELDERRAAAVKMRFDLGMSSTEIERALGISRKRLDKLLGSAYRLIEEQLVADETGEAPWTRRQRSLLFTCLSGMASEGQRARAQRLVDTDPACRAMLAQMRASLDKVAAALPVPVVLEGETERSLPFFDQLQNAVTSVRETVASLLGRSGGQASTFEPVAGGLAGVSAAGAAKVVVVCISLGAGAATCVEFGVVGGDPKPENAQAKEYEKRPAAKEEQVAAVAPRPTPTPRPVVRKRSKPKAATPAATPSAPVPKTNGPAAASPAPAGSVEFGPGSVGSVPASRQPAAAPVDGGGEFTP</sequence>
<evidence type="ECO:0000256" key="1">
    <source>
        <dbReference type="ARBA" id="ARBA00010641"/>
    </source>
</evidence>
<dbReference type="InterPro" id="IPR013325">
    <property type="entry name" value="RNA_pol_sigma_r2"/>
</dbReference>
<comment type="similarity">
    <text evidence="1">Belongs to the sigma-70 factor family. ECF subfamily.</text>
</comment>
<accession>A0A2T4ULZ9</accession>
<evidence type="ECO:0000256" key="5">
    <source>
        <dbReference type="ARBA" id="ARBA00023163"/>
    </source>
</evidence>
<keyword evidence="4" id="KW-0238">DNA-binding</keyword>
<evidence type="ECO:0000256" key="2">
    <source>
        <dbReference type="ARBA" id="ARBA00023015"/>
    </source>
</evidence>
<dbReference type="Proteomes" id="UP000240739">
    <property type="component" value="Unassembled WGS sequence"/>
</dbReference>
<keyword evidence="3" id="KW-0731">Sigma factor</keyword>
<evidence type="ECO:0000259" key="7">
    <source>
        <dbReference type="Pfam" id="PF04542"/>
    </source>
</evidence>
<dbReference type="GO" id="GO:0006352">
    <property type="term" value="P:DNA-templated transcription initiation"/>
    <property type="evidence" value="ECO:0007669"/>
    <property type="project" value="InterPro"/>
</dbReference>
<dbReference type="SUPFAM" id="SSF88946">
    <property type="entry name" value="Sigma2 domain of RNA polymerase sigma factors"/>
    <property type="match status" value="1"/>
</dbReference>
<keyword evidence="9" id="KW-1185">Reference proteome</keyword>
<evidence type="ECO:0000313" key="8">
    <source>
        <dbReference type="EMBL" id="PTL60249.1"/>
    </source>
</evidence>
<evidence type="ECO:0000313" key="9">
    <source>
        <dbReference type="Proteomes" id="UP000240739"/>
    </source>
</evidence>
<dbReference type="PANTHER" id="PTHR43133">
    <property type="entry name" value="RNA POLYMERASE ECF-TYPE SIGMA FACTO"/>
    <property type="match status" value="1"/>
</dbReference>
<dbReference type="GO" id="GO:0016987">
    <property type="term" value="F:sigma factor activity"/>
    <property type="evidence" value="ECO:0007669"/>
    <property type="project" value="UniProtKB-KW"/>
</dbReference>
<protein>
    <recommendedName>
        <fullName evidence="7">RNA polymerase sigma-70 region 2 domain-containing protein</fullName>
    </recommendedName>
</protein>
<keyword evidence="2" id="KW-0805">Transcription regulation</keyword>
<dbReference type="Pfam" id="PF04542">
    <property type="entry name" value="Sigma70_r2"/>
    <property type="match status" value="1"/>
</dbReference>
<gene>
    <name evidence="8" type="ORF">C7Y72_11675</name>
</gene>
<dbReference type="InterPro" id="IPR013324">
    <property type="entry name" value="RNA_pol_sigma_r3/r4-like"/>
</dbReference>
<name>A0A2T4ULZ9_9ACTN</name>
<comment type="caution">
    <text evidence="8">The sequence shown here is derived from an EMBL/GenBank/DDBJ whole genome shotgun (WGS) entry which is preliminary data.</text>
</comment>
<dbReference type="Gene3D" id="1.10.10.10">
    <property type="entry name" value="Winged helix-like DNA-binding domain superfamily/Winged helix DNA-binding domain"/>
    <property type="match status" value="1"/>
</dbReference>
<reference evidence="8 9" key="1">
    <citation type="submission" date="2018-03" db="EMBL/GenBank/DDBJ databases">
        <title>Aquarubrobacter algicola gen. nov., sp. nov., a novel actinobacterium isolated from shallow eutrophic lake during the end of cyanobacterial harmful algal blooms.</title>
        <authorList>
            <person name="Chun S.J."/>
        </authorList>
    </citation>
    <scope>NUCLEOTIDE SEQUENCE [LARGE SCALE GENOMIC DNA]</scope>
    <source>
        <strain evidence="8 9">Seoho-28</strain>
    </source>
</reference>
<keyword evidence="5" id="KW-0804">Transcription</keyword>
<organism evidence="8 9">
    <name type="scientific">Paraconexibacter algicola</name>
    <dbReference type="NCBI Taxonomy" id="2133960"/>
    <lineage>
        <taxon>Bacteria</taxon>
        <taxon>Bacillati</taxon>
        <taxon>Actinomycetota</taxon>
        <taxon>Thermoleophilia</taxon>
        <taxon>Solirubrobacterales</taxon>
        <taxon>Paraconexibacteraceae</taxon>
        <taxon>Paraconexibacter</taxon>
    </lineage>
</organism>
<dbReference type="SUPFAM" id="SSF88659">
    <property type="entry name" value="Sigma3 and sigma4 domains of RNA polymerase sigma factors"/>
    <property type="match status" value="1"/>
</dbReference>
<feature type="compositionally biased region" description="Low complexity" evidence="6">
    <location>
        <begin position="362"/>
        <end position="390"/>
    </location>
</feature>
<dbReference type="RefSeq" id="WP_107568894.1">
    <property type="nucleotide sequence ID" value="NZ_PYYB01000001.1"/>
</dbReference>
<dbReference type="InterPro" id="IPR036388">
    <property type="entry name" value="WH-like_DNA-bd_sf"/>
</dbReference>
<dbReference type="InterPro" id="IPR014284">
    <property type="entry name" value="RNA_pol_sigma-70_dom"/>
</dbReference>
<evidence type="ECO:0000256" key="3">
    <source>
        <dbReference type="ARBA" id="ARBA00023082"/>
    </source>
</evidence>
<dbReference type="GO" id="GO:0003677">
    <property type="term" value="F:DNA binding"/>
    <property type="evidence" value="ECO:0007669"/>
    <property type="project" value="UniProtKB-KW"/>
</dbReference>
<proteinExistence type="inferred from homology"/>
<dbReference type="Gene3D" id="1.10.1740.10">
    <property type="match status" value="1"/>
</dbReference>
<dbReference type="InterPro" id="IPR007627">
    <property type="entry name" value="RNA_pol_sigma70_r2"/>
</dbReference>
<dbReference type="AlphaFoldDB" id="A0A2T4ULZ9"/>
<dbReference type="NCBIfam" id="TIGR02937">
    <property type="entry name" value="sigma70-ECF"/>
    <property type="match status" value="1"/>
</dbReference>
<dbReference type="PANTHER" id="PTHR43133:SF8">
    <property type="entry name" value="RNA POLYMERASE SIGMA FACTOR HI_1459-RELATED"/>
    <property type="match status" value="1"/>
</dbReference>
<evidence type="ECO:0000256" key="4">
    <source>
        <dbReference type="ARBA" id="ARBA00023125"/>
    </source>
</evidence>